<feature type="region of interest" description="Disordered" evidence="1">
    <location>
        <begin position="1"/>
        <end position="57"/>
    </location>
</feature>
<dbReference type="AlphaFoldDB" id="A0A849I0X6"/>
<dbReference type="EMBL" id="JABEPP010000003">
    <property type="protein sequence ID" value="NNM73416.1"/>
    <property type="molecule type" value="Genomic_DNA"/>
</dbReference>
<evidence type="ECO:0000313" key="2">
    <source>
        <dbReference type="EMBL" id="NNM73416.1"/>
    </source>
</evidence>
<dbReference type="RefSeq" id="WP_171218868.1">
    <property type="nucleotide sequence ID" value="NZ_JABEPP010000003.1"/>
</dbReference>
<comment type="caution">
    <text evidence="2">The sequence shown here is derived from an EMBL/GenBank/DDBJ whole genome shotgun (WGS) entry which is preliminary data.</text>
</comment>
<proteinExistence type="predicted"/>
<feature type="compositionally biased region" description="Basic and acidic residues" evidence="1">
    <location>
        <begin position="39"/>
        <end position="57"/>
    </location>
</feature>
<keyword evidence="3" id="KW-1185">Reference proteome</keyword>
<gene>
    <name evidence="2" type="ORF">HJG44_13585</name>
</gene>
<sequence length="57" mass="5725">MADGKAGGSADSPKRQGDKLKAGTEPPLGKTGAKATGDSPKHQGDKLAHAVKEATKK</sequence>
<protein>
    <submittedName>
        <fullName evidence="2">Uncharacterized protein</fullName>
    </submittedName>
</protein>
<name>A0A849I0X6_9HYPH</name>
<evidence type="ECO:0000313" key="3">
    <source>
        <dbReference type="Proteomes" id="UP000564885"/>
    </source>
</evidence>
<accession>A0A849I0X6</accession>
<dbReference type="Proteomes" id="UP000564885">
    <property type="component" value="Unassembled WGS sequence"/>
</dbReference>
<reference evidence="2 3" key="1">
    <citation type="submission" date="2020-04" db="EMBL/GenBank/DDBJ databases">
        <title>Enterovirga sp. isolate from soil.</title>
        <authorList>
            <person name="Chea S."/>
            <person name="Kim D.-U."/>
        </authorList>
    </citation>
    <scope>NUCLEOTIDE SEQUENCE [LARGE SCALE GENOMIC DNA]</scope>
    <source>
        <strain evidence="2 3">DB1703</strain>
    </source>
</reference>
<feature type="compositionally biased region" description="Basic and acidic residues" evidence="1">
    <location>
        <begin position="12"/>
        <end position="22"/>
    </location>
</feature>
<evidence type="ECO:0000256" key="1">
    <source>
        <dbReference type="SAM" id="MobiDB-lite"/>
    </source>
</evidence>
<organism evidence="2 3">
    <name type="scientific">Enterovirga aerilata</name>
    <dbReference type="NCBI Taxonomy" id="2730920"/>
    <lineage>
        <taxon>Bacteria</taxon>
        <taxon>Pseudomonadati</taxon>
        <taxon>Pseudomonadota</taxon>
        <taxon>Alphaproteobacteria</taxon>
        <taxon>Hyphomicrobiales</taxon>
        <taxon>Methylobacteriaceae</taxon>
        <taxon>Enterovirga</taxon>
    </lineage>
</organism>